<gene>
    <name evidence="9" type="ORF">HO173_002425</name>
</gene>
<comment type="caution">
    <text evidence="9">The sequence shown here is derived from an EMBL/GenBank/DDBJ whole genome shotgun (WGS) entry which is preliminary data.</text>
</comment>
<dbReference type="SUPFAM" id="SSF56784">
    <property type="entry name" value="HAD-like"/>
    <property type="match status" value="1"/>
</dbReference>
<accession>A0A8H6G3G7</accession>
<dbReference type="GO" id="GO:0005886">
    <property type="term" value="C:plasma membrane"/>
    <property type="evidence" value="ECO:0007669"/>
    <property type="project" value="UniProtKB-SubCell"/>
</dbReference>
<comment type="subcellular location">
    <subcellularLocation>
        <location evidence="1">Cell membrane</location>
        <topology evidence="1">Multi-pass membrane protein</topology>
    </subcellularLocation>
</comment>
<dbReference type="PANTHER" id="PTHR43294:SF21">
    <property type="entry name" value="CATION TRANSPORTING ATPASE"/>
    <property type="match status" value="1"/>
</dbReference>
<dbReference type="OrthoDB" id="158672at2759"/>
<dbReference type="GO" id="GO:0036376">
    <property type="term" value="P:sodium ion export across plasma membrane"/>
    <property type="evidence" value="ECO:0007669"/>
    <property type="project" value="TreeGrafter"/>
</dbReference>
<dbReference type="GO" id="GO:0016887">
    <property type="term" value="F:ATP hydrolysis activity"/>
    <property type="evidence" value="ECO:0007669"/>
    <property type="project" value="InterPro"/>
</dbReference>
<keyword evidence="4 6" id="KW-1133">Transmembrane helix</keyword>
<reference evidence="9 10" key="1">
    <citation type="journal article" date="2020" name="Genomics">
        <title>Complete, high-quality genomes from long-read metagenomic sequencing of two wolf lichen thalli reveals enigmatic genome architecture.</title>
        <authorList>
            <person name="McKenzie S.K."/>
            <person name="Walston R.F."/>
            <person name="Allen J.L."/>
        </authorList>
    </citation>
    <scope>NUCLEOTIDE SEQUENCE [LARGE SCALE GENOMIC DNA]</scope>
    <source>
        <strain evidence="9">WasteWater2</strain>
    </source>
</reference>
<dbReference type="PRINTS" id="PR00121">
    <property type="entry name" value="NAKATPASE"/>
</dbReference>
<feature type="transmembrane region" description="Helical" evidence="6">
    <location>
        <begin position="766"/>
        <end position="783"/>
    </location>
</feature>
<evidence type="ECO:0000256" key="6">
    <source>
        <dbReference type="SAM" id="Phobius"/>
    </source>
</evidence>
<feature type="transmembrane region" description="Helical" evidence="6">
    <location>
        <begin position="126"/>
        <end position="151"/>
    </location>
</feature>
<dbReference type="FunFam" id="3.40.1110.10:FF:000114">
    <property type="entry name" value="H /K ATPase alpha subunit, putative"/>
    <property type="match status" value="1"/>
</dbReference>
<feature type="transmembrane region" description="Helical" evidence="6">
    <location>
        <begin position="171"/>
        <end position="196"/>
    </location>
</feature>
<organism evidence="9 10">
    <name type="scientific">Letharia columbiana</name>
    <dbReference type="NCBI Taxonomy" id="112416"/>
    <lineage>
        <taxon>Eukaryota</taxon>
        <taxon>Fungi</taxon>
        <taxon>Dikarya</taxon>
        <taxon>Ascomycota</taxon>
        <taxon>Pezizomycotina</taxon>
        <taxon>Lecanoromycetes</taxon>
        <taxon>OSLEUM clade</taxon>
        <taxon>Lecanoromycetidae</taxon>
        <taxon>Lecanorales</taxon>
        <taxon>Lecanorineae</taxon>
        <taxon>Parmeliaceae</taxon>
        <taxon>Letharia</taxon>
    </lineage>
</organism>
<dbReference type="Proteomes" id="UP000578531">
    <property type="component" value="Unassembled WGS sequence"/>
</dbReference>
<feature type="domain" description="Cation-transporting P-type ATPase C-terminal" evidence="8">
    <location>
        <begin position="657"/>
        <end position="859"/>
    </location>
</feature>
<dbReference type="NCBIfam" id="TIGR01494">
    <property type="entry name" value="ATPase_P-type"/>
    <property type="match status" value="1"/>
</dbReference>
<feature type="transmembrane region" description="Helical" evidence="6">
    <location>
        <begin position="835"/>
        <end position="853"/>
    </location>
</feature>
<keyword evidence="5 6" id="KW-0472">Membrane</keyword>
<dbReference type="GeneID" id="59284098"/>
<keyword evidence="10" id="KW-1185">Reference proteome</keyword>
<dbReference type="InterPro" id="IPR006068">
    <property type="entry name" value="ATPase_P-typ_cation-transptr_C"/>
</dbReference>
<dbReference type="InterPro" id="IPR023214">
    <property type="entry name" value="HAD_sf"/>
</dbReference>
<dbReference type="EMBL" id="JACCJC010000005">
    <property type="protein sequence ID" value="KAF6239878.1"/>
    <property type="molecule type" value="Genomic_DNA"/>
</dbReference>
<dbReference type="GO" id="GO:0006883">
    <property type="term" value="P:intracellular sodium ion homeostasis"/>
    <property type="evidence" value="ECO:0007669"/>
    <property type="project" value="TreeGrafter"/>
</dbReference>
<dbReference type="Pfam" id="PF00122">
    <property type="entry name" value="E1-E2_ATPase"/>
    <property type="match status" value="1"/>
</dbReference>
<evidence type="ECO:0000256" key="4">
    <source>
        <dbReference type="ARBA" id="ARBA00022989"/>
    </source>
</evidence>
<dbReference type="InterPro" id="IPR050510">
    <property type="entry name" value="Cation_transp_ATPase_P-type"/>
</dbReference>
<dbReference type="Pfam" id="PF13246">
    <property type="entry name" value="Cation_ATPase"/>
    <property type="match status" value="1"/>
</dbReference>
<dbReference type="GO" id="GO:1902600">
    <property type="term" value="P:proton transmembrane transport"/>
    <property type="evidence" value="ECO:0007669"/>
    <property type="project" value="TreeGrafter"/>
</dbReference>
<dbReference type="PRINTS" id="PR00119">
    <property type="entry name" value="CATATPASE"/>
</dbReference>
<dbReference type="Gene3D" id="3.40.50.1000">
    <property type="entry name" value="HAD superfamily/HAD-like"/>
    <property type="match status" value="1"/>
</dbReference>
<evidence type="ECO:0008006" key="11">
    <source>
        <dbReference type="Google" id="ProtNLM"/>
    </source>
</evidence>
<evidence type="ECO:0000256" key="1">
    <source>
        <dbReference type="ARBA" id="ARBA00004651"/>
    </source>
</evidence>
<dbReference type="InterPro" id="IPR023299">
    <property type="entry name" value="ATPase_P-typ_cyto_dom_N"/>
</dbReference>
<feature type="transmembrane region" description="Helical" evidence="6">
    <location>
        <begin position="660"/>
        <end position="682"/>
    </location>
</feature>
<keyword evidence="3 6" id="KW-0812">Transmembrane</keyword>
<feature type="transmembrane region" description="Helical" evidence="6">
    <location>
        <begin position="703"/>
        <end position="731"/>
    </location>
</feature>
<evidence type="ECO:0000259" key="8">
    <source>
        <dbReference type="Pfam" id="PF00689"/>
    </source>
</evidence>
<evidence type="ECO:0000313" key="9">
    <source>
        <dbReference type="EMBL" id="KAF6239878.1"/>
    </source>
</evidence>
<name>A0A8H6G3G7_9LECA</name>
<keyword evidence="2" id="KW-1003">Cell membrane</keyword>
<evidence type="ECO:0000259" key="7">
    <source>
        <dbReference type="Pfam" id="PF00122"/>
    </source>
</evidence>
<dbReference type="GO" id="GO:0005524">
    <property type="term" value="F:ATP binding"/>
    <property type="evidence" value="ECO:0007669"/>
    <property type="project" value="InterPro"/>
</dbReference>
<dbReference type="GO" id="GO:0005391">
    <property type="term" value="F:P-type sodium:potassium-exchanging transporter activity"/>
    <property type="evidence" value="ECO:0007669"/>
    <property type="project" value="TreeGrafter"/>
</dbReference>
<evidence type="ECO:0000256" key="3">
    <source>
        <dbReference type="ARBA" id="ARBA00022692"/>
    </source>
</evidence>
<dbReference type="InterPro" id="IPR036412">
    <property type="entry name" value="HAD-like_sf"/>
</dbReference>
<dbReference type="Pfam" id="PF00689">
    <property type="entry name" value="Cation_ATPase_C"/>
    <property type="match status" value="1"/>
</dbReference>
<dbReference type="PANTHER" id="PTHR43294">
    <property type="entry name" value="SODIUM/POTASSIUM-TRANSPORTING ATPASE SUBUNIT ALPHA"/>
    <property type="match status" value="1"/>
</dbReference>
<sequence>MMPEDCLLLRDGAQVTTSASGIVPGDLLLIKAGNKLPADVRFVEISSDAKFDRSILTGESLPLSGTVDSTDDNYLETKCIGMQGTHCVSGSGLGVVVATGDKTVFGRIAKLTNEPKTGMTTLEKEVLHFVIIIVSTMLSMIVLVIILWASWLRRDHPSWINVPTLIVDCVSVAIAFIPEGLPIALTASLTITANLMRKNKVLCKSLQNGGDVGRCNEMFVTECSIGTKKMTPQSARDEIRDDHNTSTNAVDQLRAVAGLCNSGEFDAATGTLPLQERKINGDATDKAILRFSEGLGSVSELKRFWKKNFELAFNSKNKFMIKTFSLADAEGLKYTLPLSEGCHYSSEDLLLTIKGAPDVLIDRCTHFTSNSGDTTVLNSDIRSTIEEIKNDWSAHGKRVILLARKTLPAQSLVVSNDLESEITKSATTGLTLVGLVSIVDPPRAEIPEVVRTLRRAGIRIFMVTGDFALTAQAIARDCGIISSVPSLVKDFKALSREEDSQHGSTKRELSPEIIHEHASKTSIVLSGPEIITLNENQWDQLCRYDEIVFARTTPEQKLRIVREFQARDEIVGMTGDGVNDASSLKAADIGIALGSGSDIAIEAADMVLLESFSGIVEAVQYGRVVFDNLKTTIAYLLPAGSFSEFWPVMTNVLFGLPQVLSSFLMIIICCFTDCAAATVLAYETPEADVLLRKPRNPKTDRLVDWRLILQSYGFIGVLESFSSFAMSYWYLQRSGIPFSALWFKYGAVPDNVTEDYYNARLAEASSVYFVNLVVMQWFSLMSLRTRRLSIFQHPPAFNKQTQNLLLFPAIAFALCTAIFWLYIPQLQTVLATSGVPAEHFFLPVAFGTGVLLLDEARKFALRRWPGGMVATFAW</sequence>
<proteinExistence type="predicted"/>
<dbReference type="SUPFAM" id="SSF81665">
    <property type="entry name" value="Calcium ATPase, transmembrane domain M"/>
    <property type="match status" value="1"/>
</dbReference>
<evidence type="ECO:0000256" key="5">
    <source>
        <dbReference type="ARBA" id="ARBA00023136"/>
    </source>
</evidence>
<feature type="domain" description="P-type ATPase A" evidence="7">
    <location>
        <begin position="2"/>
        <end position="112"/>
    </location>
</feature>
<protein>
    <recommendedName>
        <fullName evidence="11">Cation-transporting P-type ATPase C-terminal domain-containing protein</fullName>
    </recommendedName>
</protein>
<dbReference type="SUPFAM" id="SSF81660">
    <property type="entry name" value="Metal cation-transporting ATPase, ATP-binding domain N"/>
    <property type="match status" value="1"/>
</dbReference>
<dbReference type="GO" id="GO:0030007">
    <property type="term" value="P:intracellular potassium ion homeostasis"/>
    <property type="evidence" value="ECO:0007669"/>
    <property type="project" value="TreeGrafter"/>
</dbReference>
<dbReference type="SUPFAM" id="SSF81653">
    <property type="entry name" value="Calcium ATPase, transduction domain A"/>
    <property type="match status" value="1"/>
</dbReference>
<dbReference type="AlphaFoldDB" id="A0A8H6G3G7"/>
<dbReference type="InterPro" id="IPR023298">
    <property type="entry name" value="ATPase_P-typ_TM_dom_sf"/>
</dbReference>
<dbReference type="InterPro" id="IPR001757">
    <property type="entry name" value="P_typ_ATPase"/>
</dbReference>
<dbReference type="Gene3D" id="3.40.1110.10">
    <property type="entry name" value="Calcium-transporting ATPase, cytoplasmic domain N"/>
    <property type="match status" value="1"/>
</dbReference>
<dbReference type="Gene3D" id="2.70.150.10">
    <property type="entry name" value="Calcium-transporting ATPase, cytoplasmic transduction domain A"/>
    <property type="match status" value="1"/>
</dbReference>
<dbReference type="InterPro" id="IPR008250">
    <property type="entry name" value="ATPase_P-typ_transduc_dom_A_sf"/>
</dbReference>
<dbReference type="GO" id="GO:1990573">
    <property type="term" value="P:potassium ion import across plasma membrane"/>
    <property type="evidence" value="ECO:0007669"/>
    <property type="project" value="TreeGrafter"/>
</dbReference>
<evidence type="ECO:0000256" key="2">
    <source>
        <dbReference type="ARBA" id="ARBA00022475"/>
    </source>
</evidence>
<feature type="transmembrane region" description="Helical" evidence="6">
    <location>
        <begin position="804"/>
        <end position="823"/>
    </location>
</feature>
<evidence type="ECO:0000313" key="10">
    <source>
        <dbReference type="Proteomes" id="UP000578531"/>
    </source>
</evidence>
<dbReference type="InterPro" id="IPR059000">
    <property type="entry name" value="ATPase_P-type_domA"/>
</dbReference>
<dbReference type="RefSeq" id="XP_037169153.1">
    <property type="nucleotide sequence ID" value="XM_037304358.1"/>
</dbReference>
<dbReference type="Gene3D" id="1.20.1110.10">
    <property type="entry name" value="Calcium-transporting ATPase, transmembrane domain"/>
    <property type="match status" value="1"/>
</dbReference>